<dbReference type="AlphaFoldDB" id="A0A0W0FZ21"/>
<sequence length="41" mass="4942">MYFGHYNIFHSFYSNIFSTRRADARVFSKSPEKLLRICSNH</sequence>
<dbReference type="Proteomes" id="UP000054988">
    <property type="component" value="Unassembled WGS sequence"/>
</dbReference>
<comment type="caution">
    <text evidence="1">The sequence shown here is derived from an EMBL/GenBank/DDBJ whole genome shotgun (WGS) entry which is preliminary data.</text>
</comment>
<name>A0A0W0FZ21_MONRR</name>
<dbReference type="EMBL" id="LATX01001466">
    <property type="protein sequence ID" value="KTB41416.1"/>
    <property type="molecule type" value="Genomic_DNA"/>
</dbReference>
<accession>A0A0W0FZ21</accession>
<protein>
    <submittedName>
        <fullName evidence="1">Uncharacterized protein</fullName>
    </submittedName>
</protein>
<evidence type="ECO:0000313" key="1">
    <source>
        <dbReference type="EMBL" id="KTB41416.1"/>
    </source>
</evidence>
<evidence type="ECO:0000313" key="2">
    <source>
        <dbReference type="Proteomes" id="UP000054988"/>
    </source>
</evidence>
<reference evidence="1 2" key="1">
    <citation type="submission" date="2015-12" db="EMBL/GenBank/DDBJ databases">
        <title>Draft genome sequence of Moniliophthora roreri, the causal agent of frosty pod rot of cacao.</title>
        <authorList>
            <person name="Aime M.C."/>
            <person name="Diaz-Valderrama J.R."/>
            <person name="Kijpornyongpan T."/>
            <person name="Phillips-Mora W."/>
        </authorList>
    </citation>
    <scope>NUCLEOTIDE SEQUENCE [LARGE SCALE GENOMIC DNA]</scope>
    <source>
        <strain evidence="1 2">MCA 2952</strain>
    </source>
</reference>
<organism evidence="1 2">
    <name type="scientific">Moniliophthora roreri</name>
    <name type="common">Frosty pod rot fungus</name>
    <name type="synonym">Monilia roreri</name>
    <dbReference type="NCBI Taxonomy" id="221103"/>
    <lineage>
        <taxon>Eukaryota</taxon>
        <taxon>Fungi</taxon>
        <taxon>Dikarya</taxon>
        <taxon>Basidiomycota</taxon>
        <taxon>Agaricomycotina</taxon>
        <taxon>Agaricomycetes</taxon>
        <taxon>Agaricomycetidae</taxon>
        <taxon>Agaricales</taxon>
        <taxon>Marasmiineae</taxon>
        <taxon>Marasmiaceae</taxon>
        <taxon>Moniliophthora</taxon>
    </lineage>
</organism>
<proteinExistence type="predicted"/>
<gene>
    <name evidence="1" type="ORF">WG66_6016</name>
</gene>